<dbReference type="EMBL" id="HE575324">
    <property type="protein sequence ID" value="CCC95131.1"/>
    <property type="molecule type" value="Genomic_DNA"/>
</dbReference>
<protein>
    <submittedName>
        <fullName evidence="1">Uncharacterized protein</fullName>
    </submittedName>
</protein>
<accession>G0V0G0</accession>
<dbReference type="InterPro" id="IPR036142">
    <property type="entry name" value="ENT_dom-like_sf"/>
</dbReference>
<reference evidence="1" key="1">
    <citation type="journal article" date="2012" name="Proc. Natl. Acad. Sci. U.S.A.">
        <title>Antigenic diversity is generated by distinct evolutionary mechanisms in African trypanosome species.</title>
        <authorList>
            <person name="Jackson A.P."/>
            <person name="Berry A."/>
            <person name="Aslett M."/>
            <person name="Allison H.C."/>
            <person name="Burton P."/>
            <person name="Vavrova-Anderson J."/>
            <person name="Brown R."/>
            <person name="Browne H."/>
            <person name="Corton N."/>
            <person name="Hauser H."/>
            <person name="Gamble J."/>
            <person name="Gilderthorp R."/>
            <person name="Marcello L."/>
            <person name="McQuillan J."/>
            <person name="Otto T.D."/>
            <person name="Quail M.A."/>
            <person name="Sanders M.J."/>
            <person name="van Tonder A."/>
            <person name="Ginger M.L."/>
            <person name="Field M.C."/>
            <person name="Barry J.D."/>
            <person name="Hertz-Fowler C."/>
            <person name="Berriman M."/>
        </authorList>
    </citation>
    <scope>NUCLEOTIDE SEQUENCE</scope>
    <source>
        <strain evidence="1">IL3000</strain>
    </source>
</reference>
<dbReference type="VEuPathDB" id="TriTrypDB:TcIL3000.11.5450"/>
<proteinExistence type="predicted"/>
<dbReference type="AlphaFoldDB" id="G0V0G0"/>
<gene>
    <name evidence="1" type="ORF">TCIL3000_11_5450</name>
</gene>
<name>G0V0G0_TRYCI</name>
<sequence>MNPAGSGVSAVYALAEEAQNAGAKAKPVPAFELYKGAREEELCCYRSMCRVLSMHSGGKLTKQQKRILEDMREELCVTEERAEAELAAAQEDILVKSVAASGVLKRRESFFDGVADVSLEAINTVEAAADDQGSLYIPQVKAARTEQMVGGVHARRVAQQKVSNQILLKNVERIGYDIKIASNKLLSSVSTVDQQACRQVLQQKRQQLLTMLKEFESSNIDISNGGSALPSEQVY</sequence>
<dbReference type="SUPFAM" id="SSF158639">
    <property type="entry name" value="ENT-like"/>
    <property type="match status" value="1"/>
</dbReference>
<organism evidence="1">
    <name type="scientific">Trypanosoma congolense (strain IL3000)</name>
    <dbReference type="NCBI Taxonomy" id="1068625"/>
    <lineage>
        <taxon>Eukaryota</taxon>
        <taxon>Discoba</taxon>
        <taxon>Euglenozoa</taxon>
        <taxon>Kinetoplastea</taxon>
        <taxon>Metakinetoplastina</taxon>
        <taxon>Trypanosomatida</taxon>
        <taxon>Trypanosomatidae</taxon>
        <taxon>Trypanosoma</taxon>
        <taxon>Nannomonas</taxon>
    </lineage>
</organism>
<evidence type="ECO:0000313" key="1">
    <source>
        <dbReference type="EMBL" id="CCC95131.1"/>
    </source>
</evidence>
<dbReference type="Gene3D" id="1.10.1240.40">
    <property type="entry name" value="ENT domain"/>
    <property type="match status" value="1"/>
</dbReference>